<accession>A0A0V1DLB3</accession>
<dbReference type="AlphaFoldDB" id="A0A0V1DLB3"/>
<sequence>MDHRAHNGGARENTQGAKGNCNPIDDLVGHH</sequence>
<organism evidence="2 3">
    <name type="scientific">Trichinella pseudospiralis</name>
    <name type="common">Parasitic roundworm</name>
    <dbReference type="NCBI Taxonomy" id="6337"/>
    <lineage>
        <taxon>Eukaryota</taxon>
        <taxon>Metazoa</taxon>
        <taxon>Ecdysozoa</taxon>
        <taxon>Nematoda</taxon>
        <taxon>Enoplea</taxon>
        <taxon>Dorylaimia</taxon>
        <taxon>Trichinellida</taxon>
        <taxon>Trichinellidae</taxon>
        <taxon>Trichinella</taxon>
    </lineage>
</organism>
<gene>
    <name evidence="2" type="ORF">T4A_10816</name>
</gene>
<proteinExistence type="predicted"/>
<feature type="region of interest" description="Disordered" evidence="1">
    <location>
        <begin position="1"/>
        <end position="31"/>
    </location>
</feature>
<protein>
    <submittedName>
        <fullName evidence="2">Uncharacterized protein</fullName>
    </submittedName>
</protein>
<comment type="caution">
    <text evidence="2">The sequence shown here is derived from an EMBL/GenBank/DDBJ whole genome shotgun (WGS) entry which is preliminary data.</text>
</comment>
<evidence type="ECO:0000256" key="1">
    <source>
        <dbReference type="SAM" id="MobiDB-lite"/>
    </source>
</evidence>
<dbReference type="EMBL" id="JYDR01002507">
    <property type="protein sequence ID" value="KRY62229.1"/>
    <property type="molecule type" value="Genomic_DNA"/>
</dbReference>
<dbReference type="Proteomes" id="UP000054632">
    <property type="component" value="Unassembled WGS sequence"/>
</dbReference>
<reference evidence="2 3" key="1">
    <citation type="submission" date="2015-01" db="EMBL/GenBank/DDBJ databases">
        <title>Evolution of Trichinella species and genotypes.</title>
        <authorList>
            <person name="Korhonen P.K."/>
            <person name="Edoardo P."/>
            <person name="Giuseppe L.R."/>
            <person name="Gasser R.B."/>
        </authorList>
    </citation>
    <scope>NUCLEOTIDE SEQUENCE [LARGE SCALE GENOMIC DNA]</scope>
    <source>
        <strain evidence="2">ISS13</strain>
    </source>
</reference>
<name>A0A0V1DLB3_TRIPS</name>
<evidence type="ECO:0000313" key="3">
    <source>
        <dbReference type="Proteomes" id="UP000054632"/>
    </source>
</evidence>
<evidence type="ECO:0000313" key="2">
    <source>
        <dbReference type="EMBL" id="KRY62229.1"/>
    </source>
</evidence>